<dbReference type="GO" id="GO:0046403">
    <property type="term" value="F:polynucleotide 3'-phosphatase activity"/>
    <property type="evidence" value="ECO:0007669"/>
    <property type="project" value="TreeGrafter"/>
</dbReference>
<dbReference type="GO" id="GO:0046404">
    <property type="term" value="F:ATP-dependent polydeoxyribonucleotide 5'-hydroxyl-kinase activity"/>
    <property type="evidence" value="ECO:0007669"/>
    <property type="project" value="TreeGrafter"/>
</dbReference>
<feature type="region of interest" description="Disordered" evidence="1">
    <location>
        <begin position="1"/>
        <end position="26"/>
    </location>
</feature>
<keyword evidence="2" id="KW-0808">Transferase</keyword>
<dbReference type="Gene3D" id="3.40.50.300">
    <property type="entry name" value="P-loop containing nucleotide triphosphate hydrolases"/>
    <property type="match status" value="1"/>
</dbReference>
<gene>
    <name evidence="2" type="ORF">BESB_022780</name>
</gene>
<dbReference type="Gene3D" id="3.40.50.1000">
    <property type="entry name" value="HAD superfamily/HAD-like"/>
    <property type="match status" value="1"/>
</dbReference>
<feature type="region of interest" description="Disordered" evidence="1">
    <location>
        <begin position="409"/>
        <end position="430"/>
    </location>
</feature>
<dbReference type="GeneID" id="40307338"/>
<dbReference type="OrthoDB" id="19045at2759"/>
<keyword evidence="3" id="KW-1185">Reference proteome</keyword>
<dbReference type="InterPro" id="IPR023214">
    <property type="entry name" value="HAD_sf"/>
</dbReference>
<evidence type="ECO:0000313" key="2">
    <source>
        <dbReference type="EMBL" id="PFH31786.1"/>
    </source>
</evidence>
<dbReference type="NCBIfam" id="TIGR01662">
    <property type="entry name" value="HAD-SF-IIIA"/>
    <property type="match status" value="1"/>
</dbReference>
<dbReference type="PANTHER" id="PTHR12083">
    <property type="entry name" value="BIFUNCTIONAL POLYNUCLEOTIDE PHOSPHATASE/KINASE"/>
    <property type="match status" value="1"/>
</dbReference>
<reference evidence="2 3" key="1">
    <citation type="submission" date="2017-09" db="EMBL/GenBank/DDBJ databases">
        <title>Genome sequencing of Besnoitia besnoiti strain Bb-Ger1.</title>
        <authorList>
            <person name="Schares G."/>
            <person name="Venepally P."/>
            <person name="Lorenzi H.A."/>
        </authorList>
    </citation>
    <scope>NUCLEOTIDE SEQUENCE [LARGE SCALE GENOMIC DNA]</scope>
    <source>
        <strain evidence="2 3">Bb-Ger1</strain>
    </source>
</reference>
<evidence type="ECO:0000256" key="1">
    <source>
        <dbReference type="SAM" id="MobiDB-lite"/>
    </source>
</evidence>
<comment type="caution">
    <text evidence="2">The sequence shown here is derived from an EMBL/GenBank/DDBJ whole genome shotgun (WGS) entry which is preliminary data.</text>
</comment>
<dbReference type="SUPFAM" id="SSF52540">
    <property type="entry name" value="P-loop containing nucleoside triphosphate hydrolases"/>
    <property type="match status" value="1"/>
</dbReference>
<protein>
    <submittedName>
        <fullName evidence="2">Polynucleotide kinase 3 phosphatase</fullName>
    </submittedName>
</protein>
<dbReference type="PANTHER" id="PTHR12083:SF9">
    <property type="entry name" value="BIFUNCTIONAL POLYNUCLEOTIDE PHOSPHATASE_KINASE"/>
    <property type="match status" value="1"/>
</dbReference>
<evidence type="ECO:0000313" key="3">
    <source>
        <dbReference type="Proteomes" id="UP000224006"/>
    </source>
</evidence>
<feature type="compositionally biased region" description="Polar residues" evidence="1">
    <location>
        <begin position="413"/>
        <end position="423"/>
    </location>
</feature>
<dbReference type="InterPro" id="IPR006549">
    <property type="entry name" value="HAD-SF_hydro_IIIA"/>
</dbReference>
<keyword evidence="2" id="KW-0418">Kinase</keyword>
<accession>A0A2A9M7A9</accession>
<dbReference type="SUPFAM" id="SSF56784">
    <property type="entry name" value="HAD-like"/>
    <property type="match status" value="1"/>
</dbReference>
<dbReference type="STRING" id="94643.A0A2A9M7A9"/>
<dbReference type="RefSeq" id="XP_029215795.1">
    <property type="nucleotide sequence ID" value="XM_029360980.1"/>
</dbReference>
<dbReference type="InterPro" id="IPR036412">
    <property type="entry name" value="HAD-like_sf"/>
</dbReference>
<dbReference type="GO" id="GO:0003690">
    <property type="term" value="F:double-stranded DNA binding"/>
    <property type="evidence" value="ECO:0007669"/>
    <property type="project" value="TreeGrafter"/>
</dbReference>
<dbReference type="NCBIfam" id="TIGR01664">
    <property type="entry name" value="DNA-3'-Pase"/>
    <property type="match status" value="1"/>
</dbReference>
<dbReference type="VEuPathDB" id="ToxoDB:BESB_022780"/>
<feature type="compositionally biased region" description="Low complexity" evidence="1">
    <location>
        <begin position="69"/>
        <end position="79"/>
    </location>
</feature>
<dbReference type="AlphaFoldDB" id="A0A2A9M7A9"/>
<name>A0A2A9M7A9_BESBE</name>
<sequence length="730" mass="79334">MPPPLKMAKTPSKKVAADSLSRAPVPSSPFWHCVGGSLWWRHYCPEARTRFYGPSQSPNPESKERDRLAPSSEPAPSEPTRGVTGVSALLTGYKRTVRNSTDQPDCCALGDEDECPLKVWNPRRLCARVDLGMDPAGSSGPTEKQDYSAVGADRREIGCAGIALFDMDGTLITTKSGKKFPQSSSDWKLLHPSHIVQKMKYLVDEGYHVVVLSNQLGVQKGHTALASLTEKCDSLQEALSVPVTICLAVDDDLFRKPRTAAASFIFGDLVSHLHRTKCCVSWHELCVTQGSGGSWSFRRQRLSAYPPVFYVGDAAGRLGDCTGAAATDKRAGQRAKGSGNAKGKAKDHSAADLKFALNVGVPFFTPEQFFLELEEAAPPLIAHITGRTVVEGSSRRGWSRQVLQREECATHASGVQSMTSSTAGRAGADRTGSASVYAVPVKASRGPATNPPAKSHPFDPFVLLKSGSEKPQTTREHVCRLRSSQSTCLSAGDSRPAASGGKVAAANDGVEDSEGKIASSSSTSIAKLAEGGPERPVTQPELVILVGAPGSGKSTLAETVFADYTCIRQDDLKTQKKCLNACEAALAQKHNVVVDMQNATRQTRDPYIKLAKGLGTHRVRCVVLNWPKEMCKHMNTYRTLVGRERVKRLQSRLSSASEADASPTQRPSTRFRTESVPSFVLENFYRQVELPSIEAEGVDDVVMFDDTERHFVWENFSNEDERELFFSFLD</sequence>
<dbReference type="Pfam" id="PF13671">
    <property type="entry name" value="AAA_33"/>
    <property type="match status" value="1"/>
</dbReference>
<dbReference type="InterPro" id="IPR006551">
    <property type="entry name" value="Polynucleotide_phosphatase"/>
</dbReference>
<feature type="region of interest" description="Disordered" evidence="1">
    <location>
        <begin position="488"/>
        <end position="535"/>
    </location>
</feature>
<organism evidence="2 3">
    <name type="scientific">Besnoitia besnoiti</name>
    <name type="common">Apicomplexan protozoan</name>
    <dbReference type="NCBI Taxonomy" id="94643"/>
    <lineage>
        <taxon>Eukaryota</taxon>
        <taxon>Sar</taxon>
        <taxon>Alveolata</taxon>
        <taxon>Apicomplexa</taxon>
        <taxon>Conoidasida</taxon>
        <taxon>Coccidia</taxon>
        <taxon>Eucoccidiorida</taxon>
        <taxon>Eimeriorina</taxon>
        <taxon>Sarcocystidae</taxon>
        <taxon>Besnoitia</taxon>
    </lineage>
</organism>
<feature type="region of interest" description="Disordered" evidence="1">
    <location>
        <begin position="51"/>
        <end position="85"/>
    </location>
</feature>
<dbReference type="InterPro" id="IPR027417">
    <property type="entry name" value="P-loop_NTPase"/>
</dbReference>
<dbReference type="InterPro" id="IPR013954">
    <property type="entry name" value="PNK3P"/>
</dbReference>
<dbReference type="GO" id="GO:0006281">
    <property type="term" value="P:DNA repair"/>
    <property type="evidence" value="ECO:0007669"/>
    <property type="project" value="TreeGrafter"/>
</dbReference>
<dbReference type="KEGG" id="bbes:BESB_022780"/>
<dbReference type="Proteomes" id="UP000224006">
    <property type="component" value="Chromosome XII"/>
</dbReference>
<dbReference type="Pfam" id="PF08645">
    <property type="entry name" value="PNK3P"/>
    <property type="match status" value="2"/>
</dbReference>
<proteinExistence type="predicted"/>
<dbReference type="EMBL" id="NWUJ01000013">
    <property type="protein sequence ID" value="PFH31786.1"/>
    <property type="molecule type" value="Genomic_DNA"/>
</dbReference>